<evidence type="ECO:0000256" key="1">
    <source>
        <dbReference type="ARBA" id="ARBA00007764"/>
    </source>
</evidence>
<dbReference type="RefSeq" id="XP_013241331.1">
    <property type="nucleotide sequence ID" value="XM_013385877.1"/>
</dbReference>
<feature type="region of interest" description="Disordered" evidence="2">
    <location>
        <begin position="784"/>
        <end position="863"/>
    </location>
</feature>
<accession>A0A066VNC2</accession>
<organism evidence="3 4">
    <name type="scientific">Tilletiaria anomala (strain ATCC 24038 / CBS 436.72 / UBC 951)</name>
    <dbReference type="NCBI Taxonomy" id="1037660"/>
    <lineage>
        <taxon>Eukaryota</taxon>
        <taxon>Fungi</taxon>
        <taxon>Dikarya</taxon>
        <taxon>Basidiomycota</taxon>
        <taxon>Ustilaginomycotina</taxon>
        <taxon>Exobasidiomycetes</taxon>
        <taxon>Georgefischeriales</taxon>
        <taxon>Tilletiariaceae</taxon>
        <taxon>Tilletiaria</taxon>
    </lineage>
</organism>
<dbReference type="Proteomes" id="UP000027361">
    <property type="component" value="Unassembled WGS sequence"/>
</dbReference>
<dbReference type="InterPro" id="IPR006993">
    <property type="entry name" value="Glut_rich_SH3-bd"/>
</dbReference>
<dbReference type="InterPro" id="IPR036249">
    <property type="entry name" value="Thioredoxin-like_sf"/>
</dbReference>
<feature type="compositionally biased region" description="Polar residues" evidence="2">
    <location>
        <begin position="256"/>
        <end position="283"/>
    </location>
</feature>
<dbReference type="OMA" id="NQWEGAG"/>
<feature type="compositionally biased region" description="Polar residues" evidence="2">
    <location>
        <begin position="200"/>
        <end position="210"/>
    </location>
</feature>
<proteinExistence type="inferred from homology"/>
<keyword evidence="4" id="KW-1185">Reference proteome</keyword>
<feature type="compositionally biased region" description="Low complexity" evidence="2">
    <location>
        <begin position="898"/>
        <end position="912"/>
    </location>
</feature>
<feature type="region of interest" description="Disordered" evidence="2">
    <location>
        <begin position="493"/>
        <end position="770"/>
    </location>
</feature>
<dbReference type="PANTHER" id="PTHR12232:SF0">
    <property type="entry name" value="THIOREDOXIN DOMAIN-CONTAINING PROTEIN"/>
    <property type="match status" value="1"/>
</dbReference>
<dbReference type="AlphaFoldDB" id="A0A066VNC2"/>
<feature type="region of interest" description="Disordered" evidence="2">
    <location>
        <begin position="251"/>
        <end position="283"/>
    </location>
</feature>
<dbReference type="SUPFAM" id="SSF52833">
    <property type="entry name" value="Thioredoxin-like"/>
    <property type="match status" value="1"/>
</dbReference>
<feature type="region of interest" description="Disordered" evidence="2">
    <location>
        <begin position="440"/>
        <end position="474"/>
    </location>
</feature>
<feature type="compositionally biased region" description="Polar residues" evidence="2">
    <location>
        <begin position="914"/>
        <end position="923"/>
    </location>
</feature>
<dbReference type="OrthoDB" id="9932926at2759"/>
<dbReference type="Gene3D" id="3.40.30.10">
    <property type="entry name" value="Glutaredoxin"/>
    <property type="match status" value="1"/>
</dbReference>
<feature type="compositionally biased region" description="Polar residues" evidence="2">
    <location>
        <begin position="883"/>
        <end position="894"/>
    </location>
</feature>
<feature type="region of interest" description="Disordered" evidence="2">
    <location>
        <begin position="200"/>
        <end position="239"/>
    </location>
</feature>
<dbReference type="InterPro" id="IPR051033">
    <property type="entry name" value="SH3BGR"/>
</dbReference>
<feature type="compositionally biased region" description="Low complexity" evidence="2">
    <location>
        <begin position="678"/>
        <end position="690"/>
    </location>
</feature>
<protein>
    <recommendedName>
        <fullName evidence="5">SH3 domain-containing protein</fullName>
    </recommendedName>
</protein>
<evidence type="ECO:0008006" key="5">
    <source>
        <dbReference type="Google" id="ProtNLM"/>
    </source>
</evidence>
<feature type="compositionally biased region" description="Low complexity" evidence="2">
    <location>
        <begin position="699"/>
        <end position="726"/>
    </location>
</feature>
<dbReference type="STRING" id="1037660.A0A066VNC2"/>
<feature type="compositionally biased region" description="Low complexity" evidence="2">
    <location>
        <begin position="216"/>
        <end position="227"/>
    </location>
</feature>
<gene>
    <name evidence="3" type="ORF">K437DRAFT_258726</name>
</gene>
<dbReference type="InParanoid" id="A0A066VNC2"/>
<evidence type="ECO:0000313" key="3">
    <source>
        <dbReference type="EMBL" id="KDN40259.1"/>
    </source>
</evidence>
<feature type="compositionally biased region" description="Polar residues" evidence="2">
    <location>
        <begin position="604"/>
        <end position="621"/>
    </location>
</feature>
<comment type="similarity">
    <text evidence="1">Belongs to the SH3BGR family.</text>
</comment>
<evidence type="ECO:0000256" key="2">
    <source>
        <dbReference type="SAM" id="MobiDB-lite"/>
    </source>
</evidence>
<dbReference type="GeneID" id="25265058"/>
<feature type="region of interest" description="Disordered" evidence="2">
    <location>
        <begin position="883"/>
        <end position="947"/>
    </location>
</feature>
<sequence>MTLSLDGKPVAVELFSTSILSNHKVRSRHERFVSVLTTKKIPYVYHDLASDPEAKSRWRRKAVVDPSIPGLLVHNEWRGTFPEFEEAVEFGELDLFLRIDHERLQKEAAASLSASTAPPSAESEACAATNAIGIGLPSTGRNGDQTCKTRNFSCAAIPPPPPFAPVGSGKRAEFSADEFLDTLGIQGLTLSDADVDSLLNGSDTVPQNQADELDQTSSTVSSTMTATGERIPSRTYIPSANAGVKPLRFARMGSGTEPTQGQTAAADTSAPQPSGLPSSMSIASSLNAGASSSTLSRYNVSQRSGKALAAEAAAMTTSRQFSGKQLRDAVASGHDLRTAMEEVKARSFSSSAAGRSSSGEGYEPGVVGAETADELLAQLGLGDIKLTDEEADAFLRGGEIPQGLESGGERLPLHAAKTPADKARDEAAAREVALKARQRGYGQSGAAARRTESVASIANRQGGTGTDPGEKVANDESSLAVLPFSSASTLAAGIENVQPEDGGEPSEPPAAPVHADIGDESIIFHSEEPATPLQKDMLSEGEAEMEGKAETDEADSNQADASQVDADKAGVSQADGSETVEHETAPKPSSFSEDIGSMPAPTLDTATEPNAAASSTVASEDTPTRSDEPSIVTQTTSVPLLTTAAADSEEVTPRPSPPIIATRLPTNDKESVADGCPVVSADSTVTSSAVPAPMEPSVSAPGSAAPIDAAASESEVVSAETASHVETAPTRHSSVSTDSPVPSPSATSSSSSTATPSTTGAETSTTSTSSYAASCVGQVQANDRPLDLFPPAKPRTPFASTAAIASPSAIPNSASPSTAVGPSKTSELATSPSAAATMPKSTTSSSFEDDLSRSPPKFDASASSLSAIKGGSTVTIIHNHNLQFDSPAPTSTSLVKHAAASPDTTTTAADATGLSVTARTSPSGCPEAPSEPPVATTAAKKSGHRRTLSDILREADAAMEEGEDIGISQTEGVLALDYL</sequence>
<evidence type="ECO:0000313" key="4">
    <source>
        <dbReference type="Proteomes" id="UP000027361"/>
    </source>
</evidence>
<dbReference type="EMBL" id="JMSN01000093">
    <property type="protein sequence ID" value="KDN40259.1"/>
    <property type="molecule type" value="Genomic_DNA"/>
</dbReference>
<comment type="caution">
    <text evidence="3">The sequence shown here is derived from an EMBL/GenBank/DDBJ whole genome shotgun (WGS) entry which is preliminary data.</text>
</comment>
<dbReference type="HOGENOM" id="CLU_303880_0_0_1"/>
<feature type="compositionally biased region" description="Polar residues" evidence="2">
    <location>
        <begin position="631"/>
        <end position="640"/>
    </location>
</feature>
<dbReference type="GO" id="GO:0005737">
    <property type="term" value="C:cytoplasm"/>
    <property type="evidence" value="ECO:0007669"/>
    <property type="project" value="TreeGrafter"/>
</dbReference>
<feature type="compositionally biased region" description="Low complexity" evidence="2">
    <location>
        <begin position="733"/>
        <end position="770"/>
    </location>
</feature>
<dbReference type="PANTHER" id="PTHR12232">
    <property type="entry name" value="SH3 DOMAIN-BINDING GLUTAMIC ACID-RICH-LIKE PROTEIN"/>
    <property type="match status" value="1"/>
</dbReference>
<name>A0A066VNC2_TILAU</name>
<feature type="compositionally biased region" description="Polar residues" evidence="2">
    <location>
        <begin position="823"/>
        <end position="846"/>
    </location>
</feature>
<feature type="compositionally biased region" description="Low complexity" evidence="2">
    <location>
        <begin position="799"/>
        <end position="819"/>
    </location>
</feature>
<reference evidence="3 4" key="1">
    <citation type="submission" date="2014-05" db="EMBL/GenBank/DDBJ databases">
        <title>Draft genome sequence of a rare smut relative, Tilletiaria anomala UBC 951.</title>
        <authorList>
            <consortium name="DOE Joint Genome Institute"/>
            <person name="Toome M."/>
            <person name="Kuo A."/>
            <person name="Henrissat B."/>
            <person name="Lipzen A."/>
            <person name="Tritt A."/>
            <person name="Yoshinaga Y."/>
            <person name="Zane M."/>
            <person name="Barry K."/>
            <person name="Grigoriev I.V."/>
            <person name="Spatafora J.W."/>
            <person name="Aimea M.C."/>
        </authorList>
    </citation>
    <scope>NUCLEOTIDE SEQUENCE [LARGE SCALE GENOMIC DNA]</scope>
    <source>
        <strain evidence="3 4">UBC 951</strain>
    </source>
</reference>
<dbReference type="Pfam" id="PF04908">
    <property type="entry name" value="SH3BGR"/>
    <property type="match status" value="1"/>
</dbReference>